<accession>A0ABY6UXQ6</accession>
<comment type="caution">
    <text evidence="1">The sequence shown here is derived from an EMBL/GenBank/DDBJ whole genome shotgun (WGS) entry which is preliminary data.</text>
</comment>
<name>A0ABY6UXQ6_BIOOC</name>
<organism evidence="1 2">
    <name type="scientific">Bionectria ochroleuca</name>
    <name type="common">Gliocladium roseum</name>
    <dbReference type="NCBI Taxonomy" id="29856"/>
    <lineage>
        <taxon>Eukaryota</taxon>
        <taxon>Fungi</taxon>
        <taxon>Dikarya</taxon>
        <taxon>Ascomycota</taxon>
        <taxon>Pezizomycotina</taxon>
        <taxon>Sordariomycetes</taxon>
        <taxon>Hypocreomycetidae</taxon>
        <taxon>Hypocreales</taxon>
        <taxon>Bionectriaceae</taxon>
        <taxon>Clonostachys</taxon>
    </lineage>
</organism>
<evidence type="ECO:0000313" key="1">
    <source>
        <dbReference type="EMBL" id="VUC34752.1"/>
    </source>
</evidence>
<dbReference type="PANTHER" id="PTHR36448">
    <property type="entry name" value="BLR7373 PROTEIN"/>
    <property type="match status" value="1"/>
</dbReference>
<gene>
    <name evidence="1" type="ORF">CLO192961_LOCUS391432</name>
</gene>
<dbReference type="SUPFAM" id="SSF51182">
    <property type="entry name" value="RmlC-like cupins"/>
    <property type="match status" value="1"/>
</dbReference>
<dbReference type="CDD" id="cd02219">
    <property type="entry name" value="cupin_YjlB-like"/>
    <property type="match status" value="1"/>
</dbReference>
<evidence type="ECO:0000313" key="2">
    <source>
        <dbReference type="Proteomes" id="UP000766486"/>
    </source>
</evidence>
<dbReference type="InterPro" id="IPR047121">
    <property type="entry name" value="YjiB-like"/>
</dbReference>
<dbReference type="InterPro" id="IPR011051">
    <property type="entry name" value="RmlC_Cupin_sf"/>
</dbReference>
<proteinExistence type="predicted"/>
<sequence>MADQSESNSSMAPPECYYLAPTKHVPNSPLPLLVYRDVLPKPITAESCQEMVEGHGWTRQSKIWGAYYYRHFHPNNHECYAVLSGDVIIHPAGVSHANVSEEGDYKYMPFNPSEKTTWRTELGRKPMDFDAMIAETLAVPIPCDPVAGHNGHLQRLWSEALDQFQASASQSA</sequence>
<dbReference type="Proteomes" id="UP000766486">
    <property type="component" value="Unassembled WGS sequence"/>
</dbReference>
<evidence type="ECO:0008006" key="3">
    <source>
        <dbReference type="Google" id="ProtNLM"/>
    </source>
</evidence>
<protein>
    <recommendedName>
        <fullName evidence="3">Cupin type-1 domain-containing protein</fullName>
    </recommendedName>
</protein>
<dbReference type="EMBL" id="CABFNS010000893">
    <property type="protein sequence ID" value="VUC34752.1"/>
    <property type="molecule type" value="Genomic_DNA"/>
</dbReference>
<dbReference type="PANTHER" id="PTHR36448:SF2">
    <property type="entry name" value="CUPIN TYPE-1 DOMAIN-CONTAINING PROTEIN"/>
    <property type="match status" value="1"/>
</dbReference>
<keyword evidence="2" id="KW-1185">Reference proteome</keyword>
<reference evidence="1 2" key="1">
    <citation type="submission" date="2019-06" db="EMBL/GenBank/DDBJ databases">
        <authorList>
            <person name="Broberg M."/>
        </authorList>
    </citation>
    <scope>NUCLEOTIDE SEQUENCE [LARGE SCALE GENOMIC DNA]</scope>
</reference>